<evidence type="ECO:0000259" key="3">
    <source>
        <dbReference type="Pfam" id="PF03713"/>
    </source>
</evidence>
<feature type="region of interest" description="Disordered" evidence="1">
    <location>
        <begin position="29"/>
        <end position="60"/>
    </location>
</feature>
<dbReference type="PROSITE" id="PS51257">
    <property type="entry name" value="PROKAR_LIPOPROTEIN"/>
    <property type="match status" value="1"/>
</dbReference>
<keyword evidence="2" id="KW-0732">Signal</keyword>
<dbReference type="Pfam" id="PF03713">
    <property type="entry name" value="DUF305"/>
    <property type="match status" value="1"/>
</dbReference>
<dbReference type="OrthoDB" id="26872at2"/>
<reference evidence="5" key="1">
    <citation type="submission" date="2016-10" db="EMBL/GenBank/DDBJ databases">
        <authorList>
            <person name="Varghese N."/>
            <person name="Submissions S."/>
        </authorList>
    </citation>
    <scope>NUCLEOTIDE SEQUENCE [LARGE SCALE GENOMIC DNA]</scope>
    <source>
        <strain evidence="5">IBRC-M 10403</strain>
    </source>
</reference>
<sequence>MSWLRVACGAVVLVFAAGVAGCANEAAPPSHPVVQPGRPGEPNKTLSAEEASSGVPVVPPNQADVEYVQMMVVHHGQALTMAELAPDRAQDAALKGLADRILDAQRVEMDMLNGWLERNGKPKADQNGHGGHADMPGMATPDELAALRAATGAEFDRSFLRLMIKHHEGAVAMANAVQKGGADVKVQEMADHVIAEQTDEIGRMRAMLGP</sequence>
<dbReference type="InterPro" id="IPR012347">
    <property type="entry name" value="Ferritin-like"/>
</dbReference>
<dbReference type="Proteomes" id="UP000199501">
    <property type="component" value="Unassembled WGS sequence"/>
</dbReference>
<dbReference type="PANTHER" id="PTHR36933:SF1">
    <property type="entry name" value="SLL0788 PROTEIN"/>
    <property type="match status" value="1"/>
</dbReference>
<evidence type="ECO:0000313" key="4">
    <source>
        <dbReference type="EMBL" id="SDC33295.1"/>
    </source>
</evidence>
<dbReference type="RefSeq" id="WP_091448541.1">
    <property type="nucleotide sequence ID" value="NZ_FMZZ01000001.1"/>
</dbReference>
<dbReference type="Gene3D" id="1.20.1260.10">
    <property type="match status" value="1"/>
</dbReference>
<feature type="domain" description="DUF305" evidence="3">
    <location>
        <begin position="64"/>
        <end position="208"/>
    </location>
</feature>
<keyword evidence="5" id="KW-1185">Reference proteome</keyword>
<feature type="chain" id="PRO_5039362640" evidence="2">
    <location>
        <begin position="26"/>
        <end position="210"/>
    </location>
</feature>
<dbReference type="STRING" id="1271860.SAMN05216174_1011044"/>
<protein>
    <submittedName>
        <fullName evidence="4">Uncharacterized conserved protein, DUF305 family</fullName>
    </submittedName>
</protein>
<dbReference type="AlphaFoldDB" id="A0A1G6KRZ6"/>
<organism evidence="4 5">
    <name type="scientific">Actinokineospora iranica</name>
    <dbReference type="NCBI Taxonomy" id="1271860"/>
    <lineage>
        <taxon>Bacteria</taxon>
        <taxon>Bacillati</taxon>
        <taxon>Actinomycetota</taxon>
        <taxon>Actinomycetes</taxon>
        <taxon>Pseudonocardiales</taxon>
        <taxon>Pseudonocardiaceae</taxon>
        <taxon>Actinokineospora</taxon>
    </lineage>
</organism>
<dbReference type="InterPro" id="IPR005183">
    <property type="entry name" value="DUF305_CopM-like"/>
</dbReference>
<accession>A0A1G6KRZ6</accession>
<gene>
    <name evidence="4" type="ORF">SAMN05216174_1011044</name>
</gene>
<proteinExistence type="predicted"/>
<evidence type="ECO:0000256" key="2">
    <source>
        <dbReference type="SAM" id="SignalP"/>
    </source>
</evidence>
<evidence type="ECO:0000256" key="1">
    <source>
        <dbReference type="SAM" id="MobiDB-lite"/>
    </source>
</evidence>
<name>A0A1G6KRZ6_9PSEU</name>
<dbReference type="EMBL" id="FMZZ01000001">
    <property type="protein sequence ID" value="SDC33295.1"/>
    <property type="molecule type" value="Genomic_DNA"/>
</dbReference>
<evidence type="ECO:0000313" key="5">
    <source>
        <dbReference type="Proteomes" id="UP000199501"/>
    </source>
</evidence>
<dbReference type="PANTHER" id="PTHR36933">
    <property type="entry name" value="SLL0788 PROTEIN"/>
    <property type="match status" value="1"/>
</dbReference>
<feature type="signal peptide" evidence="2">
    <location>
        <begin position="1"/>
        <end position="25"/>
    </location>
</feature>